<evidence type="ECO:0000313" key="2">
    <source>
        <dbReference type="EMBL" id="SER19662.1"/>
    </source>
</evidence>
<feature type="domain" description="Nudix hydrolase" evidence="1">
    <location>
        <begin position="90"/>
        <end position="225"/>
    </location>
</feature>
<dbReference type="CDD" id="cd02883">
    <property type="entry name" value="NUDIX_Hydrolase"/>
    <property type="match status" value="1"/>
</dbReference>
<dbReference type="InterPro" id="IPR000086">
    <property type="entry name" value="NUDIX_hydrolase_dom"/>
</dbReference>
<proteinExistence type="predicted"/>
<evidence type="ECO:0000313" key="3">
    <source>
        <dbReference type="Proteomes" id="UP000199051"/>
    </source>
</evidence>
<dbReference type="Pfam" id="PF00293">
    <property type="entry name" value="NUDIX"/>
    <property type="match status" value="1"/>
</dbReference>
<keyword evidence="3" id="KW-1185">Reference proteome</keyword>
<dbReference type="EMBL" id="FOGI01000002">
    <property type="protein sequence ID" value="SER19662.1"/>
    <property type="molecule type" value="Genomic_DNA"/>
</dbReference>
<accession>A0A1H9M7Q7</accession>
<protein>
    <submittedName>
        <fullName evidence="2">8-oxo-dGTP pyrophosphatase MutT, NUDIX family</fullName>
    </submittedName>
</protein>
<dbReference type="SUPFAM" id="SSF55811">
    <property type="entry name" value="Nudix"/>
    <property type="match status" value="1"/>
</dbReference>
<sequence length="251" mass="26908">MPPQPFGEVELMDVRALRLVETTAPPVPPAHQVTQDAVWEAAVLQNPTGLFDGPVVACAGLRRDDAGTVVLSWARVTYRHFALRRVPGAAVLPSVFVAVAQPTGRGGLLVGRMSATTAAPGRLQLPGGSVEPPEARAGLDGSALARHAARELREETGIAVAHEDLTLWALSRGEHGNIGVFFRAPSLPEALIRERFRAVLAAERAAGRDAELREIVLPRSVRELSGVTGPRVDYLHPILDLHARTPVRVSR</sequence>
<dbReference type="AlphaFoldDB" id="A0A1H9M7Q7"/>
<evidence type="ECO:0000259" key="1">
    <source>
        <dbReference type="PROSITE" id="PS51462"/>
    </source>
</evidence>
<organism evidence="2 3">
    <name type="scientific">Actinokineospora terrae</name>
    <dbReference type="NCBI Taxonomy" id="155974"/>
    <lineage>
        <taxon>Bacteria</taxon>
        <taxon>Bacillati</taxon>
        <taxon>Actinomycetota</taxon>
        <taxon>Actinomycetes</taxon>
        <taxon>Pseudonocardiales</taxon>
        <taxon>Pseudonocardiaceae</taxon>
        <taxon>Actinokineospora</taxon>
    </lineage>
</organism>
<dbReference type="Gene3D" id="3.90.79.10">
    <property type="entry name" value="Nucleoside Triphosphate Pyrophosphohydrolase"/>
    <property type="match status" value="1"/>
</dbReference>
<gene>
    <name evidence="2" type="ORF">SAMN04487818_1023</name>
</gene>
<reference evidence="3" key="1">
    <citation type="submission" date="2016-10" db="EMBL/GenBank/DDBJ databases">
        <authorList>
            <person name="Varghese N."/>
            <person name="Submissions S."/>
        </authorList>
    </citation>
    <scope>NUCLEOTIDE SEQUENCE [LARGE SCALE GENOMIC DNA]</scope>
    <source>
        <strain evidence="3">DSM 44260</strain>
    </source>
</reference>
<dbReference type="Proteomes" id="UP000199051">
    <property type="component" value="Unassembled WGS sequence"/>
</dbReference>
<dbReference type="PROSITE" id="PS51462">
    <property type="entry name" value="NUDIX"/>
    <property type="match status" value="1"/>
</dbReference>
<dbReference type="InterPro" id="IPR015797">
    <property type="entry name" value="NUDIX_hydrolase-like_dom_sf"/>
</dbReference>
<dbReference type="STRING" id="155974.SAMN04487818_1023"/>
<dbReference type="RefSeq" id="WP_092775425.1">
    <property type="nucleotide sequence ID" value="NZ_FOGI01000002.1"/>
</dbReference>
<name>A0A1H9M7Q7_9PSEU</name>